<name>A0A371RF77_9PROT</name>
<protein>
    <submittedName>
        <fullName evidence="1">DUF3445 domain-containing protein</fullName>
    </submittedName>
</protein>
<evidence type="ECO:0000313" key="1">
    <source>
        <dbReference type="EMBL" id="RFB04096.1"/>
    </source>
</evidence>
<keyword evidence="2" id="KW-1185">Reference proteome</keyword>
<evidence type="ECO:0000313" key="2">
    <source>
        <dbReference type="Proteomes" id="UP000264589"/>
    </source>
</evidence>
<dbReference type="RefSeq" id="WP_116390724.1">
    <property type="nucleotide sequence ID" value="NZ_QUQO01000001.1"/>
</dbReference>
<dbReference type="InterPro" id="IPR021848">
    <property type="entry name" value="HODM_asu-like"/>
</dbReference>
<dbReference type="EMBL" id="QUQO01000001">
    <property type="protein sequence ID" value="RFB04096.1"/>
    <property type="molecule type" value="Genomic_DNA"/>
</dbReference>
<dbReference type="Proteomes" id="UP000264589">
    <property type="component" value="Unassembled WGS sequence"/>
</dbReference>
<proteinExistence type="predicted"/>
<comment type="caution">
    <text evidence="1">The sequence shown here is derived from an EMBL/GenBank/DDBJ whole genome shotgun (WGS) entry which is preliminary data.</text>
</comment>
<sequence>MSVTSKYIPFESGHPGFKIALMPLDPAQWIEPDEGLGDRLSEKARLDETAPDEVFRASPEADAAQRETLRLLSRYLLEHHPSFYWKDGSVIHLPTAKRCIDLSSGEPPLKLAGQLVDDDLCLMMRDEDGRWRLMAASLHFPSHWSLGEKFGKSMAEIHTPVPAFVEEMNMRVARIFDNLRPEQPVWRLNWSLHDEPGLHLSGPTGGPRFAGVEGASLLAKAFLRVERQTLTKLPETGAILFTIKTYQDPLPALLTHGGPDMVQDLHAGLSAMNADQLSYKGLTDARDRVLAAISET</sequence>
<dbReference type="Pfam" id="PF11927">
    <property type="entry name" value="HODM_asu-like"/>
    <property type="match status" value="1"/>
</dbReference>
<dbReference type="InParanoid" id="A0A371RF77"/>
<gene>
    <name evidence="1" type="ORF">DX908_01650</name>
</gene>
<reference evidence="1 2" key="1">
    <citation type="submission" date="2018-08" db="EMBL/GenBank/DDBJ databases">
        <title>Parvularcula sp. SM1705, isolated from surface water of the South Sea China.</title>
        <authorList>
            <person name="Sun L."/>
        </authorList>
    </citation>
    <scope>NUCLEOTIDE SEQUENCE [LARGE SCALE GENOMIC DNA]</scope>
    <source>
        <strain evidence="1 2">SM1705</strain>
    </source>
</reference>
<dbReference type="OrthoDB" id="5242510at2"/>
<dbReference type="AlphaFoldDB" id="A0A371RF77"/>
<accession>A0A371RF77</accession>
<organism evidence="1 2">
    <name type="scientific">Parvularcula marina</name>
    <dbReference type="NCBI Taxonomy" id="2292771"/>
    <lineage>
        <taxon>Bacteria</taxon>
        <taxon>Pseudomonadati</taxon>
        <taxon>Pseudomonadota</taxon>
        <taxon>Alphaproteobacteria</taxon>
        <taxon>Parvularculales</taxon>
        <taxon>Parvularculaceae</taxon>
        <taxon>Parvularcula</taxon>
    </lineage>
</organism>